<name>A0A9D1S4M1_9FIRM</name>
<evidence type="ECO:0000313" key="2">
    <source>
        <dbReference type="EMBL" id="HIU46268.1"/>
    </source>
</evidence>
<dbReference type="AlphaFoldDB" id="A0A9D1S4M1"/>
<dbReference type="InterPro" id="IPR016181">
    <property type="entry name" value="Acyl_CoA_acyltransferase"/>
</dbReference>
<organism evidence="2 3">
    <name type="scientific">Candidatus Fimadaptatus faecigallinarum</name>
    <dbReference type="NCBI Taxonomy" id="2840814"/>
    <lineage>
        <taxon>Bacteria</taxon>
        <taxon>Bacillati</taxon>
        <taxon>Bacillota</taxon>
        <taxon>Clostridia</taxon>
        <taxon>Eubacteriales</taxon>
        <taxon>Candidatus Fimadaptatus</taxon>
    </lineage>
</organism>
<comment type="caution">
    <text evidence="2">The sequence shown here is derived from an EMBL/GenBank/DDBJ whole genome shotgun (WGS) entry which is preliminary data.</text>
</comment>
<dbReference type="InterPro" id="IPR051531">
    <property type="entry name" value="N-acetyltransferase"/>
</dbReference>
<reference evidence="2" key="1">
    <citation type="submission" date="2020-10" db="EMBL/GenBank/DDBJ databases">
        <authorList>
            <person name="Gilroy R."/>
        </authorList>
    </citation>
    <scope>NUCLEOTIDE SEQUENCE</scope>
    <source>
        <strain evidence="2">ChiSxjej2B14-8506</strain>
    </source>
</reference>
<dbReference type="Gene3D" id="3.40.630.30">
    <property type="match status" value="1"/>
</dbReference>
<dbReference type="SUPFAM" id="SSF55729">
    <property type="entry name" value="Acyl-CoA N-acyltransferases (Nat)"/>
    <property type="match status" value="1"/>
</dbReference>
<dbReference type="GO" id="GO:0016747">
    <property type="term" value="F:acyltransferase activity, transferring groups other than amino-acyl groups"/>
    <property type="evidence" value="ECO:0007669"/>
    <property type="project" value="InterPro"/>
</dbReference>
<dbReference type="InterPro" id="IPR000182">
    <property type="entry name" value="GNAT_dom"/>
</dbReference>
<sequence>MKHKGTARLESERLILRPFVTEDAEAMFRNWASDGEVTRFLTWPTHADSAGTAQLLAEWSGHYSDGAYYNWAITLKSAPDEPIGNISVVNAIDDRIKLAEIGYCIGRAWWHRGITSEALSAVIDYMFNQVGVNKVQARHDTRNPNSGRVMRKCGLKYEGTLRQADWNNQGVCDVSYYGLLADER</sequence>
<evidence type="ECO:0000313" key="3">
    <source>
        <dbReference type="Proteomes" id="UP000824123"/>
    </source>
</evidence>
<reference evidence="2" key="2">
    <citation type="journal article" date="2021" name="PeerJ">
        <title>Extensive microbial diversity within the chicken gut microbiome revealed by metagenomics and culture.</title>
        <authorList>
            <person name="Gilroy R."/>
            <person name="Ravi A."/>
            <person name="Getino M."/>
            <person name="Pursley I."/>
            <person name="Horton D.L."/>
            <person name="Alikhan N.F."/>
            <person name="Baker D."/>
            <person name="Gharbi K."/>
            <person name="Hall N."/>
            <person name="Watson M."/>
            <person name="Adriaenssens E.M."/>
            <person name="Foster-Nyarko E."/>
            <person name="Jarju S."/>
            <person name="Secka A."/>
            <person name="Antonio M."/>
            <person name="Oren A."/>
            <person name="Chaudhuri R.R."/>
            <person name="La Ragione R."/>
            <person name="Hildebrand F."/>
            <person name="Pallen M.J."/>
        </authorList>
    </citation>
    <scope>NUCLEOTIDE SEQUENCE</scope>
    <source>
        <strain evidence="2">ChiSxjej2B14-8506</strain>
    </source>
</reference>
<dbReference type="Pfam" id="PF13302">
    <property type="entry name" value="Acetyltransf_3"/>
    <property type="match status" value="1"/>
</dbReference>
<proteinExistence type="predicted"/>
<dbReference type="Proteomes" id="UP000824123">
    <property type="component" value="Unassembled WGS sequence"/>
</dbReference>
<feature type="domain" description="N-acetyltransferase" evidence="1">
    <location>
        <begin position="14"/>
        <end position="182"/>
    </location>
</feature>
<accession>A0A9D1S4M1</accession>
<dbReference type="PANTHER" id="PTHR43792">
    <property type="entry name" value="GNAT FAMILY, PUTATIVE (AFU_ORTHOLOGUE AFUA_3G00765)-RELATED-RELATED"/>
    <property type="match status" value="1"/>
</dbReference>
<dbReference type="EMBL" id="DVNK01000025">
    <property type="protein sequence ID" value="HIU46268.1"/>
    <property type="molecule type" value="Genomic_DNA"/>
</dbReference>
<gene>
    <name evidence="2" type="ORF">IAC59_03300</name>
</gene>
<protein>
    <submittedName>
        <fullName evidence="2">GNAT family N-acetyltransferase</fullName>
    </submittedName>
</protein>
<dbReference type="PROSITE" id="PS51186">
    <property type="entry name" value="GNAT"/>
    <property type="match status" value="1"/>
</dbReference>
<evidence type="ECO:0000259" key="1">
    <source>
        <dbReference type="PROSITE" id="PS51186"/>
    </source>
</evidence>